<name>A0A4Z1SQA3_GIAMU</name>
<dbReference type="VEuPathDB" id="GiardiaDB:GMRT_24080"/>
<keyword evidence="3" id="KW-1185">Reference proteome</keyword>
<protein>
    <submittedName>
        <fullName evidence="2">High cysteine protein</fullName>
    </submittedName>
</protein>
<feature type="compositionally biased region" description="Basic and acidic residues" evidence="1">
    <location>
        <begin position="201"/>
        <end position="223"/>
    </location>
</feature>
<comment type="caution">
    <text evidence="2">The sequence shown here is derived from an EMBL/GenBank/DDBJ whole genome shotgun (WGS) entry which is preliminary data.</text>
</comment>
<organism evidence="2 3">
    <name type="scientific">Giardia muris</name>
    <dbReference type="NCBI Taxonomy" id="5742"/>
    <lineage>
        <taxon>Eukaryota</taxon>
        <taxon>Metamonada</taxon>
        <taxon>Diplomonadida</taxon>
        <taxon>Hexamitidae</taxon>
        <taxon>Giardiinae</taxon>
        <taxon>Giardia</taxon>
    </lineage>
</organism>
<dbReference type="Proteomes" id="UP000315496">
    <property type="component" value="Chromosome 4"/>
</dbReference>
<dbReference type="AlphaFoldDB" id="A0A4Z1SQA3"/>
<proteinExistence type="predicted"/>
<evidence type="ECO:0000256" key="1">
    <source>
        <dbReference type="SAM" id="MobiDB-lite"/>
    </source>
</evidence>
<dbReference type="InterPro" id="IPR005127">
    <property type="entry name" value="Giardia_VSP"/>
</dbReference>
<evidence type="ECO:0000313" key="2">
    <source>
        <dbReference type="EMBL" id="TNJ27075.1"/>
    </source>
</evidence>
<sequence>MEVKARDAGACADGSTFTIPGVEGTFCKKCSETGEAPINGKCGATTAVTGATCADGVCTGCGTGNYFLFEGGCYDQTKAPGSKLCQTAASGQCTAKADKIEGVFVKDGKLYLCSDNSTGGVESCGTCSKCLDSYFPNTTDKTCKACKDATTCSECLEGYHWHWGRLGEESLGGHRSFQAHTAVPRGLGVPWNLGAGITSSTRDRTQGAHEDADGARRFEREDA</sequence>
<dbReference type="Pfam" id="PF03302">
    <property type="entry name" value="VSP"/>
    <property type="match status" value="1"/>
</dbReference>
<reference evidence="2 3" key="1">
    <citation type="submission" date="2019-05" db="EMBL/GenBank/DDBJ databases">
        <title>The compact genome of Giardia muris reveals important steps in the evolution of intestinal protozoan parasites.</title>
        <authorList>
            <person name="Xu F."/>
            <person name="Jimenez-Gonzalez A."/>
            <person name="Einarsson E."/>
            <person name="Astvaldsson A."/>
            <person name="Peirasmaki D."/>
            <person name="Eckmann L."/>
            <person name="Andersson J.O."/>
            <person name="Svard S.G."/>
            <person name="Jerlstrom-Hultqvist J."/>
        </authorList>
    </citation>
    <scope>NUCLEOTIDE SEQUENCE [LARGE SCALE GENOMIC DNA]</scope>
    <source>
        <strain evidence="2 3">Roberts-Thomson</strain>
    </source>
</reference>
<dbReference type="EMBL" id="VDLU01000004">
    <property type="protein sequence ID" value="TNJ27075.1"/>
    <property type="molecule type" value="Genomic_DNA"/>
</dbReference>
<feature type="region of interest" description="Disordered" evidence="1">
    <location>
        <begin position="197"/>
        <end position="223"/>
    </location>
</feature>
<dbReference type="OrthoDB" id="10257656at2759"/>
<accession>A0A4Z1SQA3</accession>
<evidence type="ECO:0000313" key="3">
    <source>
        <dbReference type="Proteomes" id="UP000315496"/>
    </source>
</evidence>
<gene>
    <name evidence="2" type="ORF">GMRT_24080</name>
</gene>